<dbReference type="Proteomes" id="UP001420932">
    <property type="component" value="Unassembled WGS sequence"/>
</dbReference>
<organism evidence="1 2">
    <name type="scientific">Stephania yunnanensis</name>
    <dbReference type="NCBI Taxonomy" id="152371"/>
    <lineage>
        <taxon>Eukaryota</taxon>
        <taxon>Viridiplantae</taxon>
        <taxon>Streptophyta</taxon>
        <taxon>Embryophyta</taxon>
        <taxon>Tracheophyta</taxon>
        <taxon>Spermatophyta</taxon>
        <taxon>Magnoliopsida</taxon>
        <taxon>Ranunculales</taxon>
        <taxon>Menispermaceae</taxon>
        <taxon>Menispermoideae</taxon>
        <taxon>Cissampelideae</taxon>
        <taxon>Stephania</taxon>
    </lineage>
</organism>
<accession>A0AAP0IGM2</accession>
<dbReference type="EMBL" id="JBBNAF010000009">
    <property type="protein sequence ID" value="KAK9114107.1"/>
    <property type="molecule type" value="Genomic_DNA"/>
</dbReference>
<protein>
    <submittedName>
        <fullName evidence="1">Uncharacterized protein</fullName>
    </submittedName>
</protein>
<evidence type="ECO:0000313" key="1">
    <source>
        <dbReference type="EMBL" id="KAK9114107.1"/>
    </source>
</evidence>
<proteinExistence type="predicted"/>
<gene>
    <name evidence="1" type="ORF">Syun_020904</name>
</gene>
<sequence>MAISELGKACKYLRSKGSHPYALLIRTMAIPLGQALAHNETIAYRHDAMKDGFNSMAQQAWQGQAFARARLVRASLGTGKVWQGRALTWARFGKGEPWHRHDLAWIGKAKLGMGKARVRQGLGTGIHHDFCMEDMTKVLTVGTRCNARWHEMKQCDW</sequence>
<name>A0AAP0IGM2_9MAGN</name>
<evidence type="ECO:0000313" key="2">
    <source>
        <dbReference type="Proteomes" id="UP001420932"/>
    </source>
</evidence>
<dbReference type="AlphaFoldDB" id="A0AAP0IGM2"/>
<comment type="caution">
    <text evidence="1">The sequence shown here is derived from an EMBL/GenBank/DDBJ whole genome shotgun (WGS) entry which is preliminary data.</text>
</comment>
<keyword evidence="2" id="KW-1185">Reference proteome</keyword>
<reference evidence="1 2" key="1">
    <citation type="submission" date="2024-01" db="EMBL/GenBank/DDBJ databases">
        <title>Genome assemblies of Stephania.</title>
        <authorList>
            <person name="Yang L."/>
        </authorList>
    </citation>
    <scope>NUCLEOTIDE SEQUENCE [LARGE SCALE GENOMIC DNA]</scope>
    <source>
        <strain evidence="1">YNDBR</strain>
        <tissue evidence="1">Leaf</tissue>
    </source>
</reference>